<accession>A0A1X7BKW7</accession>
<reference evidence="7 8" key="1">
    <citation type="submission" date="2017-03" db="EMBL/GenBank/DDBJ databases">
        <authorList>
            <person name="Afonso C.L."/>
            <person name="Miller P.J."/>
            <person name="Scott M.A."/>
            <person name="Spackman E."/>
            <person name="Goraichik I."/>
            <person name="Dimitrov K.M."/>
            <person name="Suarez D.L."/>
            <person name="Swayne D.E."/>
        </authorList>
    </citation>
    <scope>NUCLEOTIDE SEQUENCE [LARGE SCALE GENOMIC DNA]</scope>
    <source>
        <strain evidence="7 8">CECT 7745</strain>
    </source>
</reference>
<dbReference type="NCBIfam" id="TIGR02937">
    <property type="entry name" value="sigma70-ECF"/>
    <property type="match status" value="1"/>
</dbReference>
<keyword evidence="3" id="KW-0731">Sigma factor</keyword>
<dbReference type="PANTHER" id="PTHR43133">
    <property type="entry name" value="RNA POLYMERASE ECF-TYPE SIGMA FACTO"/>
    <property type="match status" value="1"/>
</dbReference>
<evidence type="ECO:0000259" key="5">
    <source>
        <dbReference type="Pfam" id="PF04542"/>
    </source>
</evidence>
<dbReference type="InterPro" id="IPR013325">
    <property type="entry name" value="RNA_pol_sigma_r2"/>
</dbReference>
<dbReference type="InterPro" id="IPR013249">
    <property type="entry name" value="RNA_pol_sigma70_r4_t2"/>
</dbReference>
<gene>
    <name evidence="7" type="primary">sigK</name>
    <name evidence="7" type="ORF">ROA7745_00096</name>
</gene>
<evidence type="ECO:0000313" key="7">
    <source>
        <dbReference type="EMBL" id="SMC10292.1"/>
    </source>
</evidence>
<dbReference type="GO" id="GO:0016987">
    <property type="term" value="F:sigma factor activity"/>
    <property type="evidence" value="ECO:0007669"/>
    <property type="project" value="UniProtKB-KW"/>
</dbReference>
<dbReference type="GO" id="GO:0006352">
    <property type="term" value="P:DNA-templated transcription initiation"/>
    <property type="evidence" value="ECO:0007669"/>
    <property type="project" value="InterPro"/>
</dbReference>
<dbReference type="GO" id="GO:0003677">
    <property type="term" value="F:DNA binding"/>
    <property type="evidence" value="ECO:0007669"/>
    <property type="project" value="InterPro"/>
</dbReference>
<keyword evidence="8" id="KW-1185">Reference proteome</keyword>
<organism evidence="7 8">
    <name type="scientific">Roseovarius aestuarii</name>
    <dbReference type="NCBI Taxonomy" id="475083"/>
    <lineage>
        <taxon>Bacteria</taxon>
        <taxon>Pseudomonadati</taxon>
        <taxon>Pseudomonadota</taxon>
        <taxon>Alphaproteobacteria</taxon>
        <taxon>Rhodobacterales</taxon>
        <taxon>Roseobacteraceae</taxon>
        <taxon>Roseovarius</taxon>
    </lineage>
</organism>
<dbReference type="EMBL" id="FWXB01000001">
    <property type="protein sequence ID" value="SMC10292.1"/>
    <property type="molecule type" value="Genomic_DNA"/>
</dbReference>
<dbReference type="SUPFAM" id="SSF88946">
    <property type="entry name" value="Sigma2 domain of RNA polymerase sigma factors"/>
    <property type="match status" value="1"/>
</dbReference>
<feature type="domain" description="RNA polymerase sigma-70 region 2" evidence="5">
    <location>
        <begin position="25"/>
        <end position="92"/>
    </location>
</feature>
<keyword evidence="2" id="KW-0805">Transcription regulation</keyword>
<keyword evidence="4" id="KW-0804">Transcription</keyword>
<dbReference type="InterPro" id="IPR036388">
    <property type="entry name" value="WH-like_DNA-bd_sf"/>
</dbReference>
<evidence type="ECO:0000256" key="3">
    <source>
        <dbReference type="ARBA" id="ARBA00023082"/>
    </source>
</evidence>
<evidence type="ECO:0000313" key="8">
    <source>
        <dbReference type="Proteomes" id="UP000193224"/>
    </source>
</evidence>
<name>A0A1X7BKW7_9RHOB</name>
<dbReference type="Pfam" id="PF04542">
    <property type="entry name" value="Sigma70_r2"/>
    <property type="match status" value="1"/>
</dbReference>
<evidence type="ECO:0000256" key="2">
    <source>
        <dbReference type="ARBA" id="ARBA00023015"/>
    </source>
</evidence>
<sequence>MSSLEEIEALIGKTSLGDRHAFSRLYDLTHAKLFGVCLRILHDRAGAEDALQETYMKIWRHAERYATKGTSPMTWLITIARNTAIDKLRAHRDSEDLDGVVETLASSGPTPEQVAIASGEVGRINHCLDQLEEPRGKAVRGAYLEGLSYAELSEKLSVPLNTIRTWLRRSLISLRECMDQ</sequence>
<dbReference type="SUPFAM" id="SSF88659">
    <property type="entry name" value="Sigma3 and sigma4 domains of RNA polymerase sigma factors"/>
    <property type="match status" value="1"/>
</dbReference>
<dbReference type="RefSeq" id="WP_085798281.1">
    <property type="nucleotide sequence ID" value="NZ_FWXB01000001.1"/>
</dbReference>
<dbReference type="InterPro" id="IPR007627">
    <property type="entry name" value="RNA_pol_sigma70_r2"/>
</dbReference>
<comment type="similarity">
    <text evidence="1">Belongs to the sigma-70 factor family. ECF subfamily.</text>
</comment>
<dbReference type="Gene3D" id="1.10.10.10">
    <property type="entry name" value="Winged helix-like DNA-binding domain superfamily/Winged helix DNA-binding domain"/>
    <property type="match status" value="1"/>
</dbReference>
<dbReference type="InterPro" id="IPR013324">
    <property type="entry name" value="RNA_pol_sigma_r3/r4-like"/>
</dbReference>
<dbReference type="Proteomes" id="UP000193224">
    <property type="component" value="Unassembled WGS sequence"/>
</dbReference>
<dbReference type="Pfam" id="PF08281">
    <property type="entry name" value="Sigma70_r4_2"/>
    <property type="match status" value="1"/>
</dbReference>
<dbReference type="InterPro" id="IPR014284">
    <property type="entry name" value="RNA_pol_sigma-70_dom"/>
</dbReference>
<dbReference type="Gene3D" id="1.10.1740.10">
    <property type="match status" value="1"/>
</dbReference>
<evidence type="ECO:0000256" key="4">
    <source>
        <dbReference type="ARBA" id="ARBA00023163"/>
    </source>
</evidence>
<feature type="domain" description="RNA polymerase sigma factor 70 region 4 type 2" evidence="6">
    <location>
        <begin position="123"/>
        <end position="171"/>
    </location>
</feature>
<dbReference type="AlphaFoldDB" id="A0A1X7BKW7"/>
<evidence type="ECO:0000256" key="1">
    <source>
        <dbReference type="ARBA" id="ARBA00010641"/>
    </source>
</evidence>
<dbReference type="InterPro" id="IPR039425">
    <property type="entry name" value="RNA_pol_sigma-70-like"/>
</dbReference>
<proteinExistence type="inferred from homology"/>
<dbReference type="PANTHER" id="PTHR43133:SF62">
    <property type="entry name" value="RNA POLYMERASE SIGMA FACTOR SIGZ"/>
    <property type="match status" value="1"/>
</dbReference>
<evidence type="ECO:0000259" key="6">
    <source>
        <dbReference type="Pfam" id="PF08281"/>
    </source>
</evidence>
<dbReference type="OrthoDB" id="9803470at2"/>
<protein>
    <submittedName>
        <fullName evidence="7">ECF RNA polymerase sigma factor SigK</fullName>
    </submittedName>
</protein>